<reference evidence="2 3" key="1">
    <citation type="submission" date="2015-11" db="EMBL/GenBank/DDBJ databases">
        <title>Genomic analysis of 38 Legionella species identifies large and diverse effector repertoires.</title>
        <authorList>
            <person name="Burstein D."/>
            <person name="Amaro F."/>
            <person name="Zusman T."/>
            <person name="Lifshitz Z."/>
            <person name="Cohen O."/>
            <person name="Gilbert J.A."/>
            <person name="Pupko T."/>
            <person name="Shuman H.A."/>
            <person name="Segal G."/>
        </authorList>
    </citation>
    <scope>NUCLEOTIDE SEQUENCE [LARGE SCALE GENOMIC DNA]</scope>
    <source>
        <strain evidence="2 3">ATCC 43878</strain>
    </source>
</reference>
<name>A0A0W0SES1_9GAMM</name>
<dbReference type="STRING" id="29422.Lbru_2117"/>
<dbReference type="Proteomes" id="UP000054742">
    <property type="component" value="Unassembled WGS sequence"/>
</dbReference>
<comment type="caution">
    <text evidence="2">The sequence shown here is derived from an EMBL/GenBank/DDBJ whole genome shotgun (WGS) entry which is preliminary data.</text>
</comment>
<gene>
    <name evidence="2" type="ORF">Lbru_2117</name>
</gene>
<organism evidence="2 3">
    <name type="scientific">Legionella brunensis</name>
    <dbReference type="NCBI Taxonomy" id="29422"/>
    <lineage>
        <taxon>Bacteria</taxon>
        <taxon>Pseudomonadati</taxon>
        <taxon>Pseudomonadota</taxon>
        <taxon>Gammaproteobacteria</taxon>
        <taxon>Legionellales</taxon>
        <taxon>Legionellaceae</taxon>
        <taxon>Legionella</taxon>
    </lineage>
</organism>
<dbReference type="PATRIC" id="fig|29422.6.peg.2258"/>
<dbReference type="EMBL" id="LNXV01000029">
    <property type="protein sequence ID" value="KTC81597.1"/>
    <property type="molecule type" value="Genomic_DNA"/>
</dbReference>
<protein>
    <submittedName>
        <fullName evidence="2">Uncharacterized protein</fullName>
    </submittedName>
</protein>
<feature type="compositionally biased region" description="Basic and acidic residues" evidence="1">
    <location>
        <begin position="216"/>
        <end position="227"/>
    </location>
</feature>
<evidence type="ECO:0000313" key="2">
    <source>
        <dbReference type="EMBL" id="KTC81597.1"/>
    </source>
</evidence>
<evidence type="ECO:0000313" key="3">
    <source>
        <dbReference type="Proteomes" id="UP000054742"/>
    </source>
</evidence>
<proteinExistence type="predicted"/>
<feature type="region of interest" description="Disordered" evidence="1">
    <location>
        <begin position="206"/>
        <end position="292"/>
    </location>
</feature>
<accession>A0A0W0SES1</accession>
<feature type="compositionally biased region" description="Polar residues" evidence="1">
    <location>
        <begin position="279"/>
        <end position="292"/>
    </location>
</feature>
<dbReference type="AlphaFoldDB" id="A0A0W0SES1"/>
<sequence length="533" mass="60828">MSKLTQLFKKAQSNYDNYLKRDNVDGLEETIKAFEKISQSELNATLKKATLTELQNCNEVLFLIAKSYTAYAFAKQKELSYTDAVDSLTKANQCYQDITNYIAKIPPFSLPLDLGRQNTEAEFYKHKMKFEQAKMEQFFIKHKMTGAYDAEKAYEALQNIATAYSTFQRVLEKSYKYISYKIDFGINDELTNSIKDELSEARTLLAQAKNKKSKRRADETPTSKKNDNGNTQKKRRLRQRVIIEEESEQIESLSSINHSKEEEDTYEIPASEQEKRQATSESLPTAMELSQSQPVPLQGLDLLSTLAMSFFAPPQNVSSPLPRMSSTLENSITAQPQLENTNVFWNQNSTHIKDSQECNRLLNEWSLIYFNSLSTPVSEKDNQALTLERLGHALLLAAARLQKESQFFGQQKINPALRIAVQLLSRSAELSTKHFNPELTMKELSAQYAPLLKAFANPGRQLYNLEYLQHLRRQVYKESLLINTREASVTDIVTASFKALANTCFGKDYEIVRDTCFEALLSATYALSKNNHI</sequence>
<dbReference type="OrthoDB" id="5638912at2"/>
<keyword evidence="3" id="KW-1185">Reference proteome</keyword>
<dbReference type="RefSeq" id="WP_058442103.1">
    <property type="nucleotide sequence ID" value="NZ_CAAAHU010000005.1"/>
</dbReference>
<evidence type="ECO:0000256" key="1">
    <source>
        <dbReference type="SAM" id="MobiDB-lite"/>
    </source>
</evidence>